<protein>
    <submittedName>
        <fullName evidence="3">Uncharacterized protein</fullName>
    </submittedName>
</protein>
<dbReference type="AlphaFoldDB" id="A0A6C0KEH5"/>
<organism evidence="3">
    <name type="scientific">viral metagenome</name>
    <dbReference type="NCBI Taxonomy" id="1070528"/>
    <lineage>
        <taxon>unclassified sequences</taxon>
        <taxon>metagenomes</taxon>
        <taxon>organismal metagenomes</taxon>
    </lineage>
</organism>
<proteinExistence type="predicted"/>
<dbReference type="EMBL" id="MN740851">
    <property type="protein sequence ID" value="QHU15167.1"/>
    <property type="molecule type" value="Genomic_DNA"/>
</dbReference>
<feature type="region of interest" description="Disordered" evidence="1">
    <location>
        <begin position="80"/>
        <end position="132"/>
    </location>
</feature>
<evidence type="ECO:0000256" key="2">
    <source>
        <dbReference type="SAM" id="Phobius"/>
    </source>
</evidence>
<sequence length="132" mass="14561">MRTIIITINILLLSLILYNFLLRGDKLIENLENCDAENALTAKINNAYNILDRIKKKKNEATSMVKNSISLLLFSGKLQGKSQSKLNDKKDKEMDKINEAGGEMDDVDKKMGGGSKYIEPDGKLGKALSGGL</sequence>
<evidence type="ECO:0000256" key="1">
    <source>
        <dbReference type="SAM" id="MobiDB-lite"/>
    </source>
</evidence>
<reference evidence="3" key="1">
    <citation type="journal article" date="2020" name="Nature">
        <title>Giant virus diversity and host interactions through global metagenomics.</title>
        <authorList>
            <person name="Schulz F."/>
            <person name="Roux S."/>
            <person name="Paez-Espino D."/>
            <person name="Jungbluth S."/>
            <person name="Walsh D.A."/>
            <person name="Denef V.J."/>
            <person name="McMahon K.D."/>
            <person name="Konstantinidis K.T."/>
            <person name="Eloe-Fadrosh E.A."/>
            <person name="Kyrpides N.C."/>
            <person name="Woyke T."/>
        </authorList>
    </citation>
    <scope>NUCLEOTIDE SEQUENCE</scope>
    <source>
        <strain evidence="3">GVMAG-S-1102244-55</strain>
    </source>
</reference>
<name>A0A6C0KEH5_9ZZZZ</name>
<feature type="compositionally biased region" description="Basic and acidic residues" evidence="1">
    <location>
        <begin position="86"/>
        <end position="98"/>
    </location>
</feature>
<accession>A0A6C0KEH5</accession>
<keyword evidence="2" id="KW-1133">Transmembrane helix</keyword>
<keyword evidence="2" id="KW-0472">Membrane</keyword>
<feature type="transmembrane region" description="Helical" evidence="2">
    <location>
        <begin position="6"/>
        <end position="22"/>
    </location>
</feature>
<keyword evidence="2" id="KW-0812">Transmembrane</keyword>
<evidence type="ECO:0000313" key="3">
    <source>
        <dbReference type="EMBL" id="QHU15167.1"/>
    </source>
</evidence>